<protein>
    <recommendedName>
        <fullName evidence="3">SRPBCC family protein</fullName>
    </recommendedName>
</protein>
<dbReference type="SUPFAM" id="SSF55961">
    <property type="entry name" value="Bet v1-like"/>
    <property type="match status" value="1"/>
</dbReference>
<dbReference type="Gene3D" id="3.30.530.20">
    <property type="match status" value="1"/>
</dbReference>
<accession>A0A916JSL4</accession>
<dbReference type="Proteomes" id="UP000683507">
    <property type="component" value="Chromosome"/>
</dbReference>
<evidence type="ECO:0008006" key="3">
    <source>
        <dbReference type="Google" id="ProtNLM"/>
    </source>
</evidence>
<name>A0A916JSL4_9FLAO</name>
<dbReference type="RefSeq" id="WP_258543587.1">
    <property type="nucleotide sequence ID" value="NZ_OU015584.1"/>
</dbReference>
<proteinExistence type="predicted"/>
<dbReference type="EMBL" id="OU015584">
    <property type="protein sequence ID" value="CAG5087196.1"/>
    <property type="molecule type" value="Genomic_DNA"/>
</dbReference>
<evidence type="ECO:0000313" key="2">
    <source>
        <dbReference type="Proteomes" id="UP000683507"/>
    </source>
</evidence>
<dbReference type="AlphaFoldDB" id="A0A916JSL4"/>
<reference evidence="1" key="1">
    <citation type="submission" date="2021-04" db="EMBL/GenBank/DDBJ databases">
        <authorList>
            <person name="Rodrigo-Torres L."/>
            <person name="Arahal R. D."/>
            <person name="Lucena T."/>
        </authorList>
    </citation>
    <scope>NUCLEOTIDE SEQUENCE</scope>
    <source>
        <strain evidence="1">AS29M-1</strain>
    </source>
</reference>
<sequence length="135" mass="15388">MTKIESKEVTVGADAQKCFDFLLDLNNYNLLLPKDKISDWKSDEKNCSFKIQNTYKLALHYSDSEPTSKILITSGEGSPFTFDLYINLEDKGDSTGAQLVCHADINPFLKMMVQKPLNNLFDYMADRMVKVFAEE</sequence>
<gene>
    <name evidence="1" type="ORF">CRYO30217_03412</name>
</gene>
<dbReference type="KEGG" id="ptan:CRYO30217_03412"/>
<dbReference type="InterPro" id="IPR023393">
    <property type="entry name" value="START-like_dom_sf"/>
</dbReference>
<evidence type="ECO:0000313" key="1">
    <source>
        <dbReference type="EMBL" id="CAG5087196.1"/>
    </source>
</evidence>
<organism evidence="1 2">
    <name type="scientific">Parvicella tangerina</name>
    <dbReference type="NCBI Taxonomy" id="2829795"/>
    <lineage>
        <taxon>Bacteria</taxon>
        <taxon>Pseudomonadati</taxon>
        <taxon>Bacteroidota</taxon>
        <taxon>Flavobacteriia</taxon>
        <taxon>Flavobacteriales</taxon>
        <taxon>Parvicellaceae</taxon>
        <taxon>Parvicella</taxon>
    </lineage>
</organism>
<keyword evidence="2" id="KW-1185">Reference proteome</keyword>